<evidence type="ECO:0000313" key="3">
    <source>
        <dbReference type="EMBL" id="GIY46689.1"/>
    </source>
</evidence>
<protein>
    <submittedName>
        <fullName evidence="3">Uncharacterized protein</fullName>
    </submittedName>
</protein>
<name>A0AAV4TNF5_9ARAC</name>
<evidence type="ECO:0000313" key="4">
    <source>
        <dbReference type="Proteomes" id="UP001054837"/>
    </source>
</evidence>
<reference evidence="3 4" key="1">
    <citation type="submission" date="2021-06" db="EMBL/GenBank/DDBJ databases">
        <title>Caerostris darwini draft genome.</title>
        <authorList>
            <person name="Kono N."/>
            <person name="Arakawa K."/>
        </authorList>
    </citation>
    <scope>NUCLEOTIDE SEQUENCE [LARGE SCALE GENOMIC DNA]</scope>
</reference>
<organism evidence="3 4">
    <name type="scientific">Caerostris darwini</name>
    <dbReference type="NCBI Taxonomy" id="1538125"/>
    <lineage>
        <taxon>Eukaryota</taxon>
        <taxon>Metazoa</taxon>
        <taxon>Ecdysozoa</taxon>
        <taxon>Arthropoda</taxon>
        <taxon>Chelicerata</taxon>
        <taxon>Arachnida</taxon>
        <taxon>Araneae</taxon>
        <taxon>Araneomorphae</taxon>
        <taxon>Entelegynae</taxon>
        <taxon>Araneoidea</taxon>
        <taxon>Araneidae</taxon>
        <taxon>Caerostris</taxon>
    </lineage>
</organism>
<dbReference type="AlphaFoldDB" id="A0AAV4TNF5"/>
<comment type="caution">
    <text evidence="3">The sequence shown here is derived from an EMBL/GenBank/DDBJ whole genome shotgun (WGS) entry which is preliminary data.</text>
</comment>
<keyword evidence="2" id="KW-0472">Membrane</keyword>
<accession>A0AAV4TNF5</accession>
<gene>
    <name evidence="3" type="ORF">CDAR_456781</name>
</gene>
<keyword evidence="4" id="KW-1185">Reference proteome</keyword>
<feature type="region of interest" description="Disordered" evidence="1">
    <location>
        <begin position="1"/>
        <end position="22"/>
    </location>
</feature>
<dbReference type="Proteomes" id="UP001054837">
    <property type="component" value="Unassembled WGS sequence"/>
</dbReference>
<evidence type="ECO:0000256" key="2">
    <source>
        <dbReference type="SAM" id="Phobius"/>
    </source>
</evidence>
<feature type="transmembrane region" description="Helical" evidence="2">
    <location>
        <begin position="26"/>
        <end position="42"/>
    </location>
</feature>
<keyword evidence="2" id="KW-1133">Transmembrane helix</keyword>
<evidence type="ECO:0000256" key="1">
    <source>
        <dbReference type="SAM" id="MobiDB-lite"/>
    </source>
</evidence>
<keyword evidence="2" id="KW-0812">Transmembrane</keyword>
<dbReference type="EMBL" id="BPLQ01009807">
    <property type="protein sequence ID" value="GIY46689.1"/>
    <property type="molecule type" value="Genomic_DNA"/>
</dbReference>
<sequence length="198" mass="22748">MSNKGFQTRTFDHRKQNNAGKVSGNPSSPLLVVLTVLIYFIIRSKTFPFTSEGPWNQKIFGQKGLCIGSKVHEKCFSSQLGQQKGSGRLKNRSFNSRLLTTSPDLIDTVIINENENPYVSSLRRTFLIRCPIKAFRHDRSIIGNKTTLERFQEILHRLCWWSEQCSSHSSSDQRPFHSHLKDLGFKSNSFEWLSLKVN</sequence>
<proteinExistence type="predicted"/>